<evidence type="ECO:0000313" key="2">
    <source>
        <dbReference type="Proteomes" id="UP000001473"/>
    </source>
</evidence>
<gene>
    <name evidence="1" type="ordered locus">ckrop_2111</name>
</gene>
<evidence type="ECO:0000313" key="1">
    <source>
        <dbReference type="EMBL" id="ACR18808.1"/>
    </source>
</evidence>
<dbReference type="HOGENOM" id="CLU_2552508_0_0_11"/>
<dbReference type="eggNOG" id="ENOG5031Y53">
    <property type="taxonomic scope" value="Bacteria"/>
</dbReference>
<dbReference type="Proteomes" id="UP000001473">
    <property type="component" value="Chromosome"/>
</dbReference>
<reference evidence="1 2" key="1">
    <citation type="journal article" date="2008" name="J. Biotechnol.">
        <title>Ultrafast pyrosequencing of Corynebacterium kroppenstedtii DSM44385 revealed insights into the physiology of a lipophilic corynebacterium that lacks mycolic acids.</title>
        <authorList>
            <person name="Tauch A."/>
            <person name="Schneider J."/>
            <person name="Szczepanowski R."/>
            <person name="Tilker A."/>
            <person name="Viehoever P."/>
            <person name="Gartemann K.-H."/>
            <person name="Arnold W."/>
            <person name="Blom J."/>
            <person name="Brinkrolf K."/>
            <person name="Brune I."/>
            <person name="Goetker S."/>
            <person name="Weisshaar B."/>
            <person name="Goesmann A."/>
            <person name="Droege M."/>
            <person name="Puehler A."/>
        </authorList>
    </citation>
    <scope>NUCLEOTIDE SEQUENCE [LARGE SCALE GENOMIC DNA]</scope>
    <source>
        <strain evidence="2">DSM 44385 / JCM 11950 / CIP 105744 / CCUG 35717</strain>
    </source>
</reference>
<organism evidence="1 2">
    <name type="scientific">Corynebacterium kroppenstedtii (strain DSM 44385 / JCM 11950 / CIP 105744 / CCUG 35717)</name>
    <dbReference type="NCBI Taxonomy" id="645127"/>
    <lineage>
        <taxon>Bacteria</taxon>
        <taxon>Bacillati</taxon>
        <taxon>Actinomycetota</taxon>
        <taxon>Actinomycetes</taxon>
        <taxon>Mycobacteriales</taxon>
        <taxon>Corynebacteriaceae</taxon>
        <taxon>Corynebacterium</taxon>
    </lineage>
</organism>
<proteinExistence type="predicted"/>
<dbReference type="RefSeq" id="WP_012732695.1">
    <property type="nucleotide sequence ID" value="NC_012704.1"/>
</dbReference>
<dbReference type="AlphaFoldDB" id="C4LGI9"/>
<name>C4LGI9_CORK4</name>
<dbReference type="KEGG" id="ckp:ckrop_2111"/>
<dbReference type="EMBL" id="CP001620">
    <property type="protein sequence ID" value="ACR18808.1"/>
    <property type="molecule type" value="Genomic_DNA"/>
</dbReference>
<accession>C4LGI9</accession>
<dbReference type="InterPro" id="IPR035069">
    <property type="entry name" value="TTHA1013/TTHA0281-like"/>
</dbReference>
<keyword evidence="2" id="KW-1185">Reference proteome</keyword>
<sequence>MTYTADITREGKNWLATVTNLDGVSTWAPNFRQLDFYVREAIALAEGLPDGAEDKLEITWHMTDGCPRPFTSPWLKRLALRR</sequence>
<protein>
    <submittedName>
        <fullName evidence="1">Uncharacterized protein</fullName>
    </submittedName>
</protein>
<dbReference type="SUPFAM" id="SSF143100">
    <property type="entry name" value="TTHA1013/TTHA0281-like"/>
    <property type="match status" value="1"/>
</dbReference>
<dbReference type="OrthoDB" id="5772641at2"/>